<dbReference type="GO" id="GO:0016020">
    <property type="term" value="C:membrane"/>
    <property type="evidence" value="ECO:0007669"/>
    <property type="project" value="InterPro"/>
</dbReference>
<dbReference type="GO" id="GO:0016787">
    <property type="term" value="F:hydrolase activity"/>
    <property type="evidence" value="ECO:0007669"/>
    <property type="project" value="UniProtKB-KW"/>
</dbReference>
<sequence length="411" mass="46133">MESLLKLSLDSANEETIEESWEMISDKEVEDIKQSLQNETLDSGAQKIKEFLEKLDKTVLNIAVTGMSGKGKSTFVNAIRGLGDEDEGSAPTGVVETTMKATPYHHQKYPNVTLWDLPGIGTENFRADEYLEKVEFHRYDFFIIISSERFTSYDADLAKEIQNMGKMCYFVRSKIDESLRAEARKKTFNEKATLNKIQQNCITGLQDLSIESPKVFLISSFELEKYDFPQLQETLEKDLPQQKRHVFLLALPNITQNINLKKKEVLQADIWRMALLSATAAAVPVPGLGFAADLTILVKEISKYYKAFGLDEASLKNLSERVNVPVEELKKAMKYKYNENITTNMIIKMLTKVAGGGLQLTGYFLSTIPIIGSLPAGGIAFGTTYRMLHSCLDELAENAHLVLLRAFSSPV</sequence>
<comment type="similarity">
    <text evidence="1">Belongs to the TRAFAC class dynamin-like GTPase superfamily. IRG family.</text>
</comment>
<dbReference type="PROSITE" id="PS51716">
    <property type="entry name" value="G_IRG"/>
    <property type="match status" value="1"/>
</dbReference>
<dbReference type="PANTHER" id="PTHR32341">
    <property type="entry name" value="INTERFERON-INDUCIBLE GTPASE"/>
    <property type="match status" value="1"/>
</dbReference>
<dbReference type="InterPro" id="IPR007743">
    <property type="entry name" value="Immunity-related_GTPase-like"/>
</dbReference>
<dbReference type="SUPFAM" id="SSF52540">
    <property type="entry name" value="P-loop containing nucleoside triphosphate hydrolases"/>
    <property type="match status" value="1"/>
</dbReference>
<dbReference type="GO" id="GO:0005525">
    <property type="term" value="F:GTP binding"/>
    <property type="evidence" value="ECO:0007669"/>
    <property type="project" value="UniProtKB-KW"/>
</dbReference>
<proteinExistence type="inferred from homology"/>
<dbReference type="InterPro" id="IPR030385">
    <property type="entry name" value="G_IRG_dom"/>
</dbReference>
<reference evidence="6" key="1">
    <citation type="thesis" date="2021" institute="BYU ScholarsArchive" country="Provo, UT, USA">
        <title>Applications of and Algorithms for Genome Assembly and Genomic Analyses with an Emphasis on Marine Teleosts.</title>
        <authorList>
            <person name="Pickett B.D."/>
        </authorList>
    </citation>
    <scope>NUCLEOTIDE SEQUENCE</scope>
    <source>
        <strain evidence="6">HI-2016</strain>
    </source>
</reference>
<keyword evidence="4" id="KW-0342">GTP-binding</keyword>
<dbReference type="InterPro" id="IPR027417">
    <property type="entry name" value="P-loop_NTPase"/>
</dbReference>
<evidence type="ECO:0000313" key="7">
    <source>
        <dbReference type="Proteomes" id="UP000824540"/>
    </source>
</evidence>
<keyword evidence="2" id="KW-0547">Nucleotide-binding</keyword>
<keyword evidence="3" id="KW-0378">Hydrolase</keyword>
<evidence type="ECO:0000256" key="1">
    <source>
        <dbReference type="ARBA" id="ARBA00005429"/>
    </source>
</evidence>
<organism evidence="6 7">
    <name type="scientific">Albula glossodonta</name>
    <name type="common">roundjaw bonefish</name>
    <dbReference type="NCBI Taxonomy" id="121402"/>
    <lineage>
        <taxon>Eukaryota</taxon>
        <taxon>Metazoa</taxon>
        <taxon>Chordata</taxon>
        <taxon>Craniata</taxon>
        <taxon>Vertebrata</taxon>
        <taxon>Euteleostomi</taxon>
        <taxon>Actinopterygii</taxon>
        <taxon>Neopterygii</taxon>
        <taxon>Teleostei</taxon>
        <taxon>Albuliformes</taxon>
        <taxon>Albulidae</taxon>
        <taxon>Albula</taxon>
    </lineage>
</organism>
<dbReference type="InterPro" id="IPR051515">
    <property type="entry name" value="IRG"/>
</dbReference>
<dbReference type="Gene3D" id="3.40.50.300">
    <property type="entry name" value="P-loop containing nucleotide triphosphate hydrolases"/>
    <property type="match status" value="1"/>
</dbReference>
<protein>
    <recommendedName>
        <fullName evidence="5">IRG-type G domain-containing protein</fullName>
    </recommendedName>
</protein>
<comment type="caution">
    <text evidence="6">The sequence shown here is derived from an EMBL/GenBank/DDBJ whole genome shotgun (WGS) entry which is preliminary data.</text>
</comment>
<evidence type="ECO:0000313" key="6">
    <source>
        <dbReference type="EMBL" id="KAG9346212.1"/>
    </source>
</evidence>
<dbReference type="Pfam" id="PF05049">
    <property type="entry name" value="IIGP"/>
    <property type="match status" value="1"/>
</dbReference>
<feature type="domain" description="IRG-type G" evidence="5">
    <location>
        <begin position="58"/>
        <end position="238"/>
    </location>
</feature>
<evidence type="ECO:0000256" key="2">
    <source>
        <dbReference type="ARBA" id="ARBA00022741"/>
    </source>
</evidence>
<evidence type="ECO:0000259" key="5">
    <source>
        <dbReference type="PROSITE" id="PS51716"/>
    </source>
</evidence>
<name>A0A8T2P9B6_9TELE</name>
<accession>A0A8T2P9B6</accession>
<evidence type="ECO:0000256" key="3">
    <source>
        <dbReference type="ARBA" id="ARBA00022801"/>
    </source>
</evidence>
<keyword evidence="7" id="KW-1185">Reference proteome</keyword>
<dbReference type="PANTHER" id="PTHR32341:SF10">
    <property type="entry name" value="INTERFERON-INDUCIBLE GTPASE 5"/>
    <property type="match status" value="1"/>
</dbReference>
<dbReference type="Proteomes" id="UP000824540">
    <property type="component" value="Unassembled WGS sequence"/>
</dbReference>
<gene>
    <name evidence="6" type="ORF">JZ751_008037</name>
</gene>
<evidence type="ECO:0000256" key="4">
    <source>
        <dbReference type="ARBA" id="ARBA00023134"/>
    </source>
</evidence>
<dbReference type="FunFam" id="3.40.50.300:FF:000541">
    <property type="entry name" value="Immunity related GTPase M"/>
    <property type="match status" value="1"/>
</dbReference>
<dbReference type="EMBL" id="JAFBMS010000016">
    <property type="protein sequence ID" value="KAG9346212.1"/>
    <property type="molecule type" value="Genomic_DNA"/>
</dbReference>
<dbReference type="OrthoDB" id="422720at2759"/>
<dbReference type="AlphaFoldDB" id="A0A8T2P9B6"/>